<evidence type="ECO:0000259" key="4">
    <source>
        <dbReference type="Pfam" id="PF05922"/>
    </source>
</evidence>
<dbReference type="Pfam" id="PF05922">
    <property type="entry name" value="Inhibitor_I9"/>
    <property type="match status" value="1"/>
</dbReference>
<dbReference type="GO" id="GO:0008233">
    <property type="term" value="F:peptidase activity"/>
    <property type="evidence" value="ECO:0007669"/>
    <property type="project" value="UniProtKB-KW"/>
</dbReference>
<evidence type="ECO:0000259" key="5">
    <source>
        <dbReference type="Pfam" id="PF17766"/>
    </source>
</evidence>
<dbReference type="EMBL" id="PQIB02000015">
    <property type="protein sequence ID" value="RLM64357.1"/>
    <property type="molecule type" value="Genomic_DNA"/>
</dbReference>
<evidence type="ECO:0000256" key="3">
    <source>
        <dbReference type="SAM" id="SignalP"/>
    </source>
</evidence>
<dbReference type="AlphaFoldDB" id="A0A3L6PRU4"/>
<organism evidence="6 7">
    <name type="scientific">Panicum miliaceum</name>
    <name type="common">Proso millet</name>
    <name type="synonym">Broomcorn millet</name>
    <dbReference type="NCBI Taxonomy" id="4540"/>
    <lineage>
        <taxon>Eukaryota</taxon>
        <taxon>Viridiplantae</taxon>
        <taxon>Streptophyta</taxon>
        <taxon>Embryophyta</taxon>
        <taxon>Tracheophyta</taxon>
        <taxon>Spermatophyta</taxon>
        <taxon>Magnoliopsida</taxon>
        <taxon>Liliopsida</taxon>
        <taxon>Poales</taxon>
        <taxon>Poaceae</taxon>
        <taxon>PACMAD clade</taxon>
        <taxon>Panicoideae</taxon>
        <taxon>Panicodae</taxon>
        <taxon>Paniceae</taxon>
        <taxon>Panicinae</taxon>
        <taxon>Panicum</taxon>
        <taxon>Panicum sect. Panicum</taxon>
    </lineage>
</organism>
<name>A0A3L6PRU4_PANMI</name>
<feature type="domain" description="Subtilisin-like protease fibronectin type-III" evidence="5">
    <location>
        <begin position="119"/>
        <end position="218"/>
    </location>
</feature>
<dbReference type="OrthoDB" id="679819at2759"/>
<evidence type="ECO:0000256" key="2">
    <source>
        <dbReference type="ARBA" id="ARBA00022729"/>
    </source>
</evidence>
<dbReference type="Gene3D" id="2.60.40.2310">
    <property type="match status" value="1"/>
</dbReference>
<evidence type="ECO:0000313" key="7">
    <source>
        <dbReference type="Proteomes" id="UP000275267"/>
    </source>
</evidence>
<reference evidence="7" key="1">
    <citation type="journal article" date="2019" name="Nat. Commun.">
        <title>The genome of broomcorn millet.</title>
        <authorList>
            <person name="Zou C."/>
            <person name="Miki D."/>
            <person name="Li D."/>
            <person name="Tang Q."/>
            <person name="Xiao L."/>
            <person name="Rajput S."/>
            <person name="Deng P."/>
            <person name="Jia W."/>
            <person name="Huang R."/>
            <person name="Zhang M."/>
            <person name="Sun Y."/>
            <person name="Hu J."/>
            <person name="Fu X."/>
            <person name="Schnable P.S."/>
            <person name="Li F."/>
            <person name="Zhang H."/>
            <person name="Feng B."/>
            <person name="Zhu X."/>
            <person name="Liu R."/>
            <person name="Schnable J.C."/>
            <person name="Zhu J.-K."/>
            <person name="Zhang H."/>
        </authorList>
    </citation>
    <scope>NUCLEOTIDE SEQUENCE [LARGE SCALE GENOMIC DNA]</scope>
</reference>
<comment type="similarity">
    <text evidence="1">Belongs to the peptidase S8 family.</text>
</comment>
<dbReference type="PANTHER" id="PTHR10795">
    <property type="entry name" value="PROPROTEIN CONVERTASE SUBTILISIN/KEXIN"/>
    <property type="match status" value="1"/>
</dbReference>
<feature type="signal peptide" evidence="3">
    <location>
        <begin position="1"/>
        <end position="22"/>
    </location>
</feature>
<accession>A0A3L6PRU4</accession>
<feature type="domain" description="Inhibitor I9" evidence="4">
    <location>
        <begin position="27"/>
        <end position="99"/>
    </location>
</feature>
<dbReference type="InterPro" id="IPR041469">
    <property type="entry name" value="Subtilisin-like_FN3"/>
</dbReference>
<dbReference type="STRING" id="4540.A0A3L6PRU4"/>
<dbReference type="InterPro" id="IPR045051">
    <property type="entry name" value="SBT"/>
</dbReference>
<keyword evidence="2 3" id="KW-0732">Signal</keyword>
<dbReference type="Proteomes" id="UP000275267">
    <property type="component" value="Unassembled WGS sequence"/>
</dbReference>
<protein>
    <submittedName>
        <fullName evidence="6">Subtilisin-like protease SBT1.7</fullName>
    </submittedName>
</protein>
<sequence>MGRFKLALLPVLLVAVVAAVAGDELRTFIVHVHPRESHVFGTADDRTAWYRTFVPEDGRLVHSYHHVASGFAARLTERELEALSGMPGFVAAAPNQEVSVIARRSVDCSAITVIPDRMLNYPSISLTLPSTTNPTAPVVVSRAVKNVGEASAVYYPRVNLPGTVQVKVAPSSLRFTAANQVQNFTVSVWRGQRTDAKVVQGSLQWVSDKHTVRSPVSISFA</sequence>
<dbReference type="Pfam" id="PF17766">
    <property type="entry name" value="fn3_6"/>
    <property type="match status" value="1"/>
</dbReference>
<dbReference type="InterPro" id="IPR010259">
    <property type="entry name" value="S8pro/Inhibitor_I9"/>
</dbReference>
<proteinExistence type="inferred from homology"/>
<comment type="caution">
    <text evidence="6">The sequence shown here is derived from an EMBL/GenBank/DDBJ whole genome shotgun (WGS) entry which is preliminary data.</text>
</comment>
<dbReference type="InterPro" id="IPR037045">
    <property type="entry name" value="S8pro/Inhibitor_I9_sf"/>
</dbReference>
<keyword evidence="7" id="KW-1185">Reference proteome</keyword>
<gene>
    <name evidence="6" type="ORF">C2845_PM16G16480</name>
</gene>
<dbReference type="Gene3D" id="3.30.70.80">
    <property type="entry name" value="Peptidase S8 propeptide/proteinase inhibitor I9"/>
    <property type="match status" value="1"/>
</dbReference>
<dbReference type="GO" id="GO:0006508">
    <property type="term" value="P:proteolysis"/>
    <property type="evidence" value="ECO:0007669"/>
    <property type="project" value="UniProtKB-KW"/>
</dbReference>
<evidence type="ECO:0000313" key="6">
    <source>
        <dbReference type="EMBL" id="RLM64357.1"/>
    </source>
</evidence>
<feature type="chain" id="PRO_5018249330" evidence="3">
    <location>
        <begin position="23"/>
        <end position="221"/>
    </location>
</feature>
<evidence type="ECO:0000256" key="1">
    <source>
        <dbReference type="ARBA" id="ARBA00011073"/>
    </source>
</evidence>